<dbReference type="PANTHER" id="PTHR48101">
    <property type="entry name" value="METHYLMALONYL-COA MUTASE, MITOCHONDRIAL-RELATED"/>
    <property type="match status" value="1"/>
</dbReference>
<evidence type="ECO:0000313" key="2">
    <source>
        <dbReference type="EMBL" id="KKK66776.1"/>
    </source>
</evidence>
<dbReference type="EMBL" id="LAZR01059920">
    <property type="protein sequence ID" value="KKK66776.1"/>
    <property type="molecule type" value="Genomic_DNA"/>
</dbReference>
<dbReference type="PANTHER" id="PTHR48101:SF1">
    <property type="entry name" value="METHYLMALONYL-COA MUTASE, LARGE SUBUNIT"/>
    <property type="match status" value="1"/>
</dbReference>
<organism evidence="2">
    <name type="scientific">marine sediment metagenome</name>
    <dbReference type="NCBI Taxonomy" id="412755"/>
    <lineage>
        <taxon>unclassified sequences</taxon>
        <taxon>metagenomes</taxon>
        <taxon>ecological metagenomes</taxon>
    </lineage>
</organism>
<dbReference type="Pfam" id="PF01642">
    <property type="entry name" value="MM_CoA_mutase"/>
    <property type="match status" value="1"/>
</dbReference>
<dbReference type="GO" id="GO:0031419">
    <property type="term" value="F:cobalamin binding"/>
    <property type="evidence" value="ECO:0007669"/>
    <property type="project" value="InterPro"/>
</dbReference>
<sequence>FTTEEEAEPEILRVREEVVQRQMERLQRVKAERDDGRVQQMLKRLDEAARSDANLMPVFIECAENYVTIGEICGVTREFFGEQREVVVI</sequence>
<gene>
    <name evidence="2" type="ORF">LCGC14_2960700</name>
</gene>
<dbReference type="AlphaFoldDB" id="A0A0F9A3M3"/>
<dbReference type="SUPFAM" id="SSF51703">
    <property type="entry name" value="Cobalamin (vitamin B12)-dependent enzymes"/>
    <property type="match status" value="1"/>
</dbReference>
<protein>
    <recommendedName>
        <fullName evidence="1">Methylmalonyl-CoA mutase alpha/beta chain catalytic domain-containing protein</fullName>
    </recommendedName>
</protein>
<dbReference type="GO" id="GO:0016866">
    <property type="term" value="F:intramolecular transferase activity"/>
    <property type="evidence" value="ECO:0007669"/>
    <property type="project" value="InterPro"/>
</dbReference>
<evidence type="ECO:0000259" key="1">
    <source>
        <dbReference type="Pfam" id="PF01642"/>
    </source>
</evidence>
<accession>A0A0F9A3M3</accession>
<reference evidence="2" key="1">
    <citation type="journal article" date="2015" name="Nature">
        <title>Complex archaea that bridge the gap between prokaryotes and eukaryotes.</title>
        <authorList>
            <person name="Spang A."/>
            <person name="Saw J.H."/>
            <person name="Jorgensen S.L."/>
            <person name="Zaremba-Niedzwiedzka K."/>
            <person name="Martijn J."/>
            <person name="Lind A.E."/>
            <person name="van Eijk R."/>
            <person name="Schleper C."/>
            <person name="Guy L."/>
            <person name="Ettema T.J."/>
        </authorList>
    </citation>
    <scope>NUCLEOTIDE SEQUENCE</scope>
</reference>
<comment type="caution">
    <text evidence="2">The sequence shown here is derived from an EMBL/GenBank/DDBJ whole genome shotgun (WGS) entry which is preliminary data.</text>
</comment>
<dbReference type="InterPro" id="IPR016176">
    <property type="entry name" value="Cbl-dep_enz_cat"/>
</dbReference>
<name>A0A0F9A3M3_9ZZZZ</name>
<feature type="domain" description="Methylmalonyl-CoA mutase alpha/beta chain catalytic" evidence="1">
    <location>
        <begin position="3"/>
        <end position="82"/>
    </location>
</feature>
<feature type="non-terminal residue" evidence="2">
    <location>
        <position position="1"/>
    </location>
</feature>
<dbReference type="InterPro" id="IPR006099">
    <property type="entry name" value="MeMalonylCoA_mutase_a/b_cat"/>
</dbReference>
<proteinExistence type="predicted"/>
<dbReference type="Gene3D" id="3.20.20.240">
    <property type="entry name" value="Methylmalonyl-CoA mutase"/>
    <property type="match status" value="1"/>
</dbReference>